<dbReference type="NCBIfam" id="TIGR01905">
    <property type="entry name" value="paired_CXXCH_1"/>
    <property type="match status" value="6"/>
</dbReference>
<name>A0ABQ6TRR1_9BACT</name>
<organism evidence="3 4">
    <name type="scientific">Oryzomonas sagensis</name>
    <dbReference type="NCBI Taxonomy" id="2603857"/>
    <lineage>
        <taxon>Bacteria</taxon>
        <taxon>Pseudomonadati</taxon>
        <taxon>Thermodesulfobacteriota</taxon>
        <taxon>Desulfuromonadia</taxon>
        <taxon>Geobacterales</taxon>
        <taxon>Geobacteraceae</taxon>
        <taxon>Oryzomonas</taxon>
    </lineage>
</organism>
<reference evidence="3 4" key="1">
    <citation type="journal article" date="2020" name="Microorganisms">
        <title>Description of Three Novel Members in the Family Geobacteraceae, Oryzomonas japonicum gen. nov., sp. nov., Oryzomonas sagensis sp. nov., and Oryzomonas ruber sp. nov.</title>
        <authorList>
            <person name="Xu Z."/>
            <person name="Masuda Y."/>
            <person name="Hayakawa C."/>
            <person name="Ushijima N."/>
            <person name="Kawano K."/>
            <person name="Shiratori Y."/>
            <person name="Senoo K."/>
            <person name="Itoh H."/>
        </authorList>
    </citation>
    <scope>NUCLEOTIDE SEQUENCE [LARGE SCALE GENOMIC DNA]</scope>
    <source>
        <strain evidence="3 4">Red100</strain>
    </source>
</reference>
<feature type="domain" description="Doubled CXXCH motif" evidence="2">
    <location>
        <begin position="243"/>
        <end position="283"/>
    </location>
</feature>
<gene>
    <name evidence="3" type="ORF">F6V30_02525</name>
</gene>
<feature type="domain" description="Doubled CXXCH motif" evidence="2">
    <location>
        <begin position="47"/>
        <end position="91"/>
    </location>
</feature>
<feature type="domain" description="Doubled CXXCH motif" evidence="2">
    <location>
        <begin position="195"/>
        <end position="232"/>
    </location>
</feature>
<dbReference type="Gene3D" id="1.10.287.3080">
    <property type="match status" value="1"/>
</dbReference>
<feature type="chain" id="PRO_5045551664" evidence="1">
    <location>
        <begin position="27"/>
        <end position="452"/>
    </location>
</feature>
<evidence type="ECO:0000313" key="3">
    <source>
        <dbReference type="EMBL" id="KAB0671474.1"/>
    </source>
</evidence>
<dbReference type="PANTHER" id="PTHR39425:SF1">
    <property type="entry name" value="CYTOCHROME C7-LIKE DOMAIN-CONTAINING PROTEIN"/>
    <property type="match status" value="1"/>
</dbReference>
<protein>
    <submittedName>
        <fullName evidence="3">Cytochrome C</fullName>
    </submittedName>
</protein>
<dbReference type="Gene3D" id="3.90.10.10">
    <property type="entry name" value="Cytochrome C3"/>
    <property type="match status" value="3"/>
</dbReference>
<dbReference type="Proteomes" id="UP000798046">
    <property type="component" value="Unassembled WGS sequence"/>
</dbReference>
<accession>A0ABQ6TRR1</accession>
<evidence type="ECO:0000313" key="4">
    <source>
        <dbReference type="Proteomes" id="UP000798046"/>
    </source>
</evidence>
<evidence type="ECO:0000259" key="2">
    <source>
        <dbReference type="Pfam" id="PF09699"/>
    </source>
</evidence>
<dbReference type="InterPro" id="IPR036280">
    <property type="entry name" value="Multihaem_cyt_sf"/>
</dbReference>
<sequence>METISMNVRSVGLLLLTAIFPCVAQAADVSCKTAECHTSIGGTQNMHEPVKEGDCSGCHKQTNPLHPLKGAKSFAMTAQGAALCYQCHDTFGKKKNVHPPVKDGECAYCHKPHGGAGRFLLEGGDDQTALCMGCHDAADFKKKVRHGPVAVGSCSRCHNPHESDEKKLLRGPVWESCLKCHADFLKTLQESPFIHPPVKKGPCTSCHAPHSSENGQLLKKKMPDICISCHPGVEKKLRMKLVHKPLQETGGCGNCHSSHFSKAKGLLSGDDMSVCLECHATDKLGKPPLKNIKKEIEGKKYLHGPLELGECRACHDPHGSDNFRLLKGSYPSDLYVAYKDGIYGVCLSCHEKNLLRFPETTIYTKFRNGNRNLHYVHVVNRKGRTCRVCHEPHASTGEKLISKEGVQFGDWKIPINFMLTPTGGSCSPGCHRPFAYDREKPEDYRSEEKGQK</sequence>
<dbReference type="InterPro" id="IPR010177">
    <property type="entry name" value="Paired_CXXCH_1"/>
</dbReference>
<dbReference type="EMBL" id="VZRA01000001">
    <property type="protein sequence ID" value="KAB0671474.1"/>
    <property type="molecule type" value="Genomic_DNA"/>
</dbReference>
<feature type="signal peptide" evidence="1">
    <location>
        <begin position="1"/>
        <end position="26"/>
    </location>
</feature>
<proteinExistence type="predicted"/>
<dbReference type="Pfam" id="PF09699">
    <property type="entry name" value="Paired_CXXCH_1"/>
    <property type="match status" value="6"/>
</dbReference>
<feature type="domain" description="Doubled CXXCH motif" evidence="2">
    <location>
        <begin position="303"/>
        <end position="352"/>
    </location>
</feature>
<feature type="domain" description="Doubled CXXCH motif" evidence="2">
    <location>
        <begin position="146"/>
        <end position="184"/>
    </location>
</feature>
<keyword evidence="4" id="KW-1185">Reference proteome</keyword>
<keyword evidence="1" id="KW-0732">Signal</keyword>
<evidence type="ECO:0000256" key="1">
    <source>
        <dbReference type="SAM" id="SignalP"/>
    </source>
</evidence>
<dbReference type="PANTHER" id="PTHR39425">
    <property type="entry name" value="LIPOPROTEIN CYTOCHROME C"/>
    <property type="match status" value="1"/>
</dbReference>
<comment type="caution">
    <text evidence="3">The sequence shown here is derived from an EMBL/GenBank/DDBJ whole genome shotgun (WGS) entry which is preliminary data.</text>
</comment>
<feature type="domain" description="Doubled CXXCH motif" evidence="2">
    <location>
        <begin position="98"/>
        <end position="138"/>
    </location>
</feature>
<dbReference type="SUPFAM" id="SSF48695">
    <property type="entry name" value="Multiheme cytochromes"/>
    <property type="match status" value="2"/>
</dbReference>